<proteinExistence type="predicted"/>
<keyword evidence="2" id="KW-1185">Reference proteome</keyword>
<evidence type="ECO:0000313" key="2">
    <source>
        <dbReference type="Proteomes" id="UP000286715"/>
    </source>
</evidence>
<name>A0A401XM97_9FLAO</name>
<organism evidence="1 2">
    <name type="scientific">Thermaurantimonas aggregans</name>
    <dbReference type="NCBI Taxonomy" id="2173829"/>
    <lineage>
        <taxon>Bacteria</taxon>
        <taxon>Pseudomonadati</taxon>
        <taxon>Bacteroidota</taxon>
        <taxon>Flavobacteriia</taxon>
        <taxon>Flavobacteriales</taxon>
        <taxon>Schleiferiaceae</taxon>
        <taxon>Thermaurantimonas</taxon>
    </lineage>
</organism>
<reference evidence="1 2" key="1">
    <citation type="submission" date="2018-11" db="EMBL/GenBank/DDBJ databases">
        <title>Schleiferia aggregans sp. nov., a moderately thermophilic heterotrophic bacterium isolated from microbial mats at a terrestrial hot spring.</title>
        <authorList>
            <person name="Iino T."/>
            <person name="Ohkuma M."/>
            <person name="Haruta S."/>
        </authorList>
    </citation>
    <scope>NUCLEOTIDE SEQUENCE [LARGE SCALE GENOMIC DNA]</scope>
    <source>
        <strain evidence="1 2">LA</strain>
    </source>
</reference>
<evidence type="ECO:0008006" key="3">
    <source>
        <dbReference type="Google" id="ProtNLM"/>
    </source>
</evidence>
<accession>A0A401XM97</accession>
<gene>
    <name evidence="1" type="ORF">JCM31826_15930</name>
</gene>
<comment type="caution">
    <text evidence="1">The sequence shown here is derived from an EMBL/GenBank/DDBJ whole genome shotgun (WGS) entry which is preliminary data.</text>
</comment>
<evidence type="ECO:0000313" key="1">
    <source>
        <dbReference type="EMBL" id="GCD78111.1"/>
    </source>
</evidence>
<dbReference type="RefSeq" id="WP_124398171.1">
    <property type="nucleotide sequence ID" value="NZ_BHZE01000016.1"/>
</dbReference>
<dbReference type="AlphaFoldDB" id="A0A401XM97"/>
<protein>
    <recommendedName>
        <fullName evidence="3">Lipoprotein</fullName>
    </recommendedName>
</protein>
<dbReference type="PROSITE" id="PS51257">
    <property type="entry name" value="PROKAR_LIPOPROTEIN"/>
    <property type="match status" value="1"/>
</dbReference>
<dbReference type="EMBL" id="BHZE01000016">
    <property type="protein sequence ID" value="GCD78111.1"/>
    <property type="molecule type" value="Genomic_DNA"/>
</dbReference>
<sequence length="119" mass="13335">MKKVVLVLIAAGSILSSCNKEEKMQIPTEPVDIKELKVGNHFDWNAAKTYEIEIIGYANSVLKIKDMDGNILHQAMLTKNVGYKTILQLPAHQKTVKAEFLGNSYEISLDNTNIQFTLN</sequence>
<dbReference type="Proteomes" id="UP000286715">
    <property type="component" value="Unassembled WGS sequence"/>
</dbReference>